<keyword evidence="6" id="KW-0496">Mitochondrion</keyword>
<dbReference type="PANTHER" id="PTHR43602">
    <property type="match status" value="1"/>
</dbReference>
<dbReference type="SUPFAM" id="SSF52096">
    <property type="entry name" value="ClpP/crotonase"/>
    <property type="match status" value="1"/>
</dbReference>
<dbReference type="InterPro" id="IPR029045">
    <property type="entry name" value="ClpP/crotonase-like_dom_sf"/>
</dbReference>
<dbReference type="AlphaFoldDB" id="A0A3N0Z3E9"/>
<dbReference type="PANTHER" id="PTHR43602:SF1">
    <property type="entry name" value="ENOYL-COA HYDRATASE DOMAIN-CONTAINING PROTEIN 3, MITOCHONDRIAL"/>
    <property type="match status" value="1"/>
</dbReference>
<evidence type="ECO:0000313" key="9">
    <source>
        <dbReference type="EMBL" id="ROL52704.1"/>
    </source>
</evidence>
<dbReference type="GO" id="GO:0006631">
    <property type="term" value="P:fatty acid metabolic process"/>
    <property type="evidence" value="ECO:0007669"/>
    <property type="project" value="UniProtKB-KW"/>
</dbReference>
<dbReference type="GO" id="GO:0016836">
    <property type="term" value="F:hydro-lyase activity"/>
    <property type="evidence" value="ECO:0007669"/>
    <property type="project" value="TreeGrafter"/>
</dbReference>
<name>A0A3N0Z3E9_ANAGA</name>
<comment type="similarity">
    <text evidence="2">Belongs to the enoyl-CoA hydratase/isomerase family.</text>
</comment>
<keyword evidence="5" id="KW-0443">Lipid metabolism</keyword>
<evidence type="ECO:0000256" key="4">
    <source>
        <dbReference type="ARBA" id="ARBA00022946"/>
    </source>
</evidence>
<protein>
    <recommendedName>
        <fullName evidence="8">Enoyl-CoA hydratase domain-containing protein 3, mitochondrial</fullName>
    </recommendedName>
</protein>
<comment type="subcellular location">
    <subcellularLocation>
        <location evidence="1">Mitochondrion</location>
    </subcellularLocation>
</comment>
<dbReference type="GO" id="GO:0005739">
    <property type="term" value="C:mitochondrion"/>
    <property type="evidence" value="ECO:0007669"/>
    <property type="project" value="UniProtKB-SubCell"/>
</dbReference>
<dbReference type="InterPro" id="IPR001753">
    <property type="entry name" value="Enoyl-CoA_hydra/iso"/>
</dbReference>
<dbReference type="InterPro" id="IPR014748">
    <property type="entry name" value="Enoyl-CoA_hydra_C"/>
</dbReference>
<accession>A0A3N0Z3E9</accession>
<organism evidence="9 10">
    <name type="scientific">Anabarilius grahami</name>
    <name type="common">Kanglang fish</name>
    <name type="synonym">Barilius grahami</name>
    <dbReference type="NCBI Taxonomy" id="495550"/>
    <lineage>
        <taxon>Eukaryota</taxon>
        <taxon>Metazoa</taxon>
        <taxon>Chordata</taxon>
        <taxon>Craniata</taxon>
        <taxon>Vertebrata</taxon>
        <taxon>Euteleostomi</taxon>
        <taxon>Actinopterygii</taxon>
        <taxon>Neopterygii</taxon>
        <taxon>Teleostei</taxon>
        <taxon>Ostariophysi</taxon>
        <taxon>Cypriniformes</taxon>
        <taxon>Xenocyprididae</taxon>
        <taxon>Xenocypridinae</taxon>
        <taxon>Xenocypridinae incertae sedis</taxon>
        <taxon>Anabarilius</taxon>
    </lineage>
</organism>
<proteinExistence type="inferred from homology"/>
<dbReference type="EMBL" id="RJVU01015140">
    <property type="protein sequence ID" value="ROL52704.1"/>
    <property type="molecule type" value="Genomic_DNA"/>
</dbReference>
<dbReference type="InterPro" id="IPR052377">
    <property type="entry name" value="Mitochondrial_ECH-domain"/>
</dbReference>
<evidence type="ECO:0000256" key="5">
    <source>
        <dbReference type="ARBA" id="ARBA00023098"/>
    </source>
</evidence>
<evidence type="ECO:0000256" key="6">
    <source>
        <dbReference type="ARBA" id="ARBA00023128"/>
    </source>
</evidence>
<keyword evidence="10" id="KW-1185">Reference proteome</keyword>
<evidence type="ECO:0000256" key="3">
    <source>
        <dbReference type="ARBA" id="ARBA00022832"/>
    </source>
</evidence>
<evidence type="ECO:0000256" key="2">
    <source>
        <dbReference type="ARBA" id="ARBA00005254"/>
    </source>
</evidence>
<dbReference type="Proteomes" id="UP000281406">
    <property type="component" value="Unassembled WGS sequence"/>
</dbReference>
<evidence type="ECO:0000256" key="1">
    <source>
        <dbReference type="ARBA" id="ARBA00004173"/>
    </source>
</evidence>
<dbReference type="OrthoDB" id="2139957at2759"/>
<dbReference type="Gene3D" id="3.90.226.10">
    <property type="entry name" value="2-enoyl-CoA Hydratase, Chain A, domain 1"/>
    <property type="match status" value="1"/>
</dbReference>
<sequence length="288" mass="31150">MILSGFYSASSLLKSSGAFWRIWTRKMSADSSSLTLRQQQDGIRINLEKIRSNTAVRSNSASLSAARGPVFSSGHDLKELTSARGREYHSKVFQTCSEVMTLIQDLPVPVIAMVNGVATAAGCQLVASCDIAVATEKSTFATPGINVGLFCSTPGVAIGRALPRKIMSRSKQSLPRLQVAMEMLLTGRPISAQDALLHGLVSKVVSEQQLEEETLAIARRVCESSRPVVALGKAVFHRQMAEGRDAAYARASAAMVENLALRDGQEGVRAFLEKRKPVWSNSDEEAHM</sequence>
<comment type="function">
    <text evidence="7">May play a role in fatty acid biosynthesis and insulin sensitivity.</text>
</comment>
<dbReference type="Pfam" id="PF00378">
    <property type="entry name" value="ECH_1"/>
    <property type="match status" value="1"/>
</dbReference>
<dbReference type="CDD" id="cd06558">
    <property type="entry name" value="crotonase-like"/>
    <property type="match status" value="1"/>
</dbReference>
<keyword evidence="3" id="KW-0276">Fatty acid metabolism</keyword>
<evidence type="ECO:0000256" key="7">
    <source>
        <dbReference type="ARBA" id="ARBA00037410"/>
    </source>
</evidence>
<comment type="caution">
    <text evidence="9">The sequence shown here is derived from an EMBL/GenBank/DDBJ whole genome shotgun (WGS) entry which is preliminary data.</text>
</comment>
<keyword evidence="4" id="KW-0809">Transit peptide</keyword>
<dbReference type="Gene3D" id="1.10.12.10">
    <property type="entry name" value="Lyase 2-enoyl-coa Hydratase, Chain A, domain 2"/>
    <property type="match status" value="1"/>
</dbReference>
<evidence type="ECO:0000313" key="10">
    <source>
        <dbReference type="Proteomes" id="UP000281406"/>
    </source>
</evidence>
<evidence type="ECO:0000256" key="8">
    <source>
        <dbReference type="ARBA" id="ARBA00040545"/>
    </source>
</evidence>
<reference evidence="9 10" key="1">
    <citation type="submission" date="2018-10" db="EMBL/GenBank/DDBJ databases">
        <title>Genome assembly for a Yunnan-Guizhou Plateau 3E fish, Anabarilius grahami (Regan), and its evolutionary and genetic applications.</title>
        <authorList>
            <person name="Jiang W."/>
        </authorList>
    </citation>
    <scope>NUCLEOTIDE SEQUENCE [LARGE SCALE GENOMIC DNA]</scope>
    <source>
        <strain evidence="9">AG-KIZ</strain>
        <tissue evidence="9">Muscle</tissue>
    </source>
</reference>
<gene>
    <name evidence="9" type="ORF">DPX16_7440</name>
</gene>